<organism evidence="3 4">
    <name type="scientific">Cytobacillus firmus</name>
    <name type="common">Bacillus firmus</name>
    <dbReference type="NCBI Taxonomy" id="1399"/>
    <lineage>
        <taxon>Bacteria</taxon>
        <taxon>Bacillati</taxon>
        <taxon>Bacillota</taxon>
        <taxon>Bacilli</taxon>
        <taxon>Bacillales</taxon>
        <taxon>Bacillaceae</taxon>
        <taxon>Cytobacillus</taxon>
    </lineage>
</organism>
<dbReference type="Proteomes" id="UP001163104">
    <property type="component" value="Chromosome"/>
</dbReference>
<feature type="transmembrane region" description="Helical" evidence="1">
    <location>
        <begin position="74"/>
        <end position="94"/>
    </location>
</feature>
<dbReference type="EMBL" id="CP107027">
    <property type="protein sequence ID" value="UYG97157.1"/>
    <property type="molecule type" value="Genomic_DNA"/>
</dbReference>
<accession>A0AA46P460</accession>
<dbReference type="AlphaFoldDB" id="A0AA46P460"/>
<feature type="transmembrane region" description="Helical" evidence="1">
    <location>
        <begin position="7"/>
        <end position="23"/>
    </location>
</feature>
<evidence type="ECO:0000313" key="3">
    <source>
        <dbReference type="EMBL" id="UYG97157.1"/>
    </source>
</evidence>
<feature type="transmembrane region" description="Helical" evidence="1">
    <location>
        <begin position="43"/>
        <end position="62"/>
    </location>
</feature>
<evidence type="ECO:0000313" key="4">
    <source>
        <dbReference type="Proteomes" id="UP001163104"/>
    </source>
</evidence>
<evidence type="ECO:0000256" key="1">
    <source>
        <dbReference type="SAM" id="Phobius"/>
    </source>
</evidence>
<protein>
    <submittedName>
        <fullName evidence="3">DUF5658 family protein</fullName>
    </submittedName>
</protein>
<name>A0AA46P460_CYTFI</name>
<proteinExistence type="predicted"/>
<sequence length="99" mass="11252">MKKILQYLAFINFLDGLLTFFGMKLSLIEEVNPIMDFLYTIEPLLFLSIKAVLSGFLILLSTSINFPPQTKVKVLAKGAAYFYSFILVLHVLWICEALS</sequence>
<gene>
    <name evidence="3" type="ORF">OD459_09150</name>
</gene>
<evidence type="ECO:0000259" key="2">
    <source>
        <dbReference type="Pfam" id="PF18902"/>
    </source>
</evidence>
<dbReference type="Pfam" id="PF18902">
    <property type="entry name" value="DUF5658"/>
    <property type="match status" value="1"/>
</dbReference>
<dbReference type="InterPro" id="IPR043717">
    <property type="entry name" value="DUF5658"/>
</dbReference>
<keyword evidence="1" id="KW-1133">Transmembrane helix</keyword>
<reference evidence="3" key="1">
    <citation type="submission" date="2022-10" db="EMBL/GenBank/DDBJ databases">
        <title>Mechanism of multi-heavy metal repair in Cytobacillus Firmus M7.</title>
        <authorList>
            <person name="Li X."/>
            <person name="Yu C."/>
        </authorList>
    </citation>
    <scope>NUCLEOTIDE SEQUENCE</scope>
    <source>
        <strain evidence="3">M7</strain>
    </source>
</reference>
<dbReference type="RefSeq" id="WP_048010431.1">
    <property type="nucleotide sequence ID" value="NZ_CP107027.1"/>
</dbReference>
<keyword evidence="1" id="KW-0472">Membrane</keyword>
<feature type="domain" description="DUF5658" evidence="2">
    <location>
        <begin position="7"/>
        <end position="94"/>
    </location>
</feature>
<keyword evidence="1" id="KW-0812">Transmembrane</keyword>